<sequence>MADNSSEIQIVLIVKGLNFDYHECYLETLIHRSPRDPTGTWAMAEIVSKARKDDQPEEVIELPIHDVRVNPSLAERGIRYVLNWELLARDGITSRTINKKGDRQWYSRDMRIIFRSFYVNESTQEVAMLPPKESVVVNFPHGEAPISPEEHEEWNQVARKHGIDISVAQGELL</sequence>
<protein>
    <submittedName>
        <fullName evidence="1">Uncharacterized protein</fullName>
    </submittedName>
</protein>
<accession>A0A0D1X7R5</accession>
<dbReference type="EMBL" id="KN847520">
    <property type="protein sequence ID" value="KIV97910.1"/>
    <property type="molecule type" value="Genomic_DNA"/>
</dbReference>
<dbReference type="RefSeq" id="XP_016229484.1">
    <property type="nucleotide sequence ID" value="XM_016365835.1"/>
</dbReference>
<dbReference type="OrthoDB" id="10374335at2759"/>
<keyword evidence="2" id="KW-1185">Reference proteome</keyword>
<organism evidence="1 2">
    <name type="scientific">Exophiala mesophila</name>
    <name type="common">Black yeast-like fungus</name>
    <dbReference type="NCBI Taxonomy" id="212818"/>
    <lineage>
        <taxon>Eukaryota</taxon>
        <taxon>Fungi</taxon>
        <taxon>Dikarya</taxon>
        <taxon>Ascomycota</taxon>
        <taxon>Pezizomycotina</taxon>
        <taxon>Eurotiomycetes</taxon>
        <taxon>Chaetothyriomycetidae</taxon>
        <taxon>Chaetothyriales</taxon>
        <taxon>Herpotrichiellaceae</taxon>
        <taxon>Exophiala</taxon>
    </lineage>
</organism>
<gene>
    <name evidence="1" type="ORF">PV10_01610</name>
</gene>
<evidence type="ECO:0000313" key="2">
    <source>
        <dbReference type="Proteomes" id="UP000054302"/>
    </source>
</evidence>
<evidence type="ECO:0000313" key="1">
    <source>
        <dbReference type="EMBL" id="KIV97910.1"/>
    </source>
</evidence>
<proteinExistence type="predicted"/>
<dbReference type="Proteomes" id="UP000054302">
    <property type="component" value="Unassembled WGS sequence"/>
</dbReference>
<dbReference type="GeneID" id="27319455"/>
<reference evidence="1 2" key="1">
    <citation type="submission" date="2015-01" db="EMBL/GenBank/DDBJ databases">
        <title>The Genome Sequence of Exophiala mesophila CBS40295.</title>
        <authorList>
            <consortium name="The Broad Institute Genomics Platform"/>
            <person name="Cuomo C."/>
            <person name="de Hoog S."/>
            <person name="Gorbushina A."/>
            <person name="Stielow B."/>
            <person name="Teixiera M."/>
            <person name="Abouelleil A."/>
            <person name="Chapman S.B."/>
            <person name="Priest M."/>
            <person name="Young S.K."/>
            <person name="Wortman J."/>
            <person name="Nusbaum C."/>
            <person name="Birren B."/>
        </authorList>
    </citation>
    <scope>NUCLEOTIDE SEQUENCE [LARGE SCALE GENOMIC DNA]</scope>
    <source>
        <strain evidence="1 2">CBS 40295</strain>
    </source>
</reference>
<dbReference type="HOGENOM" id="CLU_1547577_0_0_1"/>
<dbReference type="AlphaFoldDB" id="A0A0D1X7R5"/>
<dbReference type="VEuPathDB" id="FungiDB:PV10_01610"/>
<name>A0A0D1X7R5_EXOME</name>